<dbReference type="SUPFAM" id="SSF57701">
    <property type="entry name" value="Zn2/Cys6 DNA-binding domain"/>
    <property type="match status" value="1"/>
</dbReference>
<dbReference type="InterPro" id="IPR001138">
    <property type="entry name" value="Zn2Cys6_DnaBD"/>
</dbReference>
<dbReference type="GO" id="GO:0005634">
    <property type="term" value="C:nucleus"/>
    <property type="evidence" value="ECO:0007669"/>
    <property type="project" value="UniProtKB-SubCell"/>
</dbReference>
<comment type="caution">
    <text evidence="5">The sequence shown here is derived from an EMBL/GenBank/DDBJ whole genome shotgun (WGS) entry which is preliminary data.</text>
</comment>
<dbReference type="Gene3D" id="4.10.240.10">
    <property type="entry name" value="Zn(2)-C6 fungal-type DNA-binding domain"/>
    <property type="match status" value="1"/>
</dbReference>
<dbReference type="SMART" id="SM00066">
    <property type="entry name" value="GAL4"/>
    <property type="match status" value="1"/>
</dbReference>
<reference evidence="5" key="1">
    <citation type="submission" date="2023-01" db="EMBL/GenBank/DDBJ databases">
        <title>Colletotrichum chrysophilum M932 genome sequence.</title>
        <authorList>
            <person name="Baroncelli R."/>
        </authorList>
    </citation>
    <scope>NUCLEOTIDE SEQUENCE</scope>
    <source>
        <strain evidence="5">M932</strain>
    </source>
</reference>
<dbReference type="Pfam" id="PF00172">
    <property type="entry name" value="Zn_clus"/>
    <property type="match status" value="1"/>
</dbReference>
<dbReference type="InterPro" id="IPR021858">
    <property type="entry name" value="Fun_TF"/>
</dbReference>
<evidence type="ECO:0000256" key="2">
    <source>
        <dbReference type="ARBA" id="ARBA00023242"/>
    </source>
</evidence>
<evidence type="ECO:0000313" key="6">
    <source>
        <dbReference type="Proteomes" id="UP001243330"/>
    </source>
</evidence>
<protein>
    <recommendedName>
        <fullName evidence="4">Zn(2)-C6 fungal-type domain-containing protein</fullName>
    </recommendedName>
</protein>
<feature type="compositionally biased region" description="Low complexity" evidence="3">
    <location>
        <begin position="128"/>
        <end position="144"/>
    </location>
</feature>
<dbReference type="PROSITE" id="PS00463">
    <property type="entry name" value="ZN2_CY6_FUNGAL_1"/>
    <property type="match status" value="1"/>
</dbReference>
<dbReference type="Pfam" id="PF11951">
    <property type="entry name" value="Fungal_trans_2"/>
    <property type="match status" value="1"/>
</dbReference>
<feature type="region of interest" description="Disordered" evidence="3">
    <location>
        <begin position="114"/>
        <end position="146"/>
    </location>
</feature>
<dbReference type="GO" id="GO:0000976">
    <property type="term" value="F:transcription cis-regulatory region binding"/>
    <property type="evidence" value="ECO:0007669"/>
    <property type="project" value="TreeGrafter"/>
</dbReference>
<dbReference type="AlphaFoldDB" id="A0AAD9AM63"/>
<gene>
    <name evidence="5" type="ORF">CCHR01_09197</name>
</gene>
<dbReference type="GO" id="GO:0000981">
    <property type="term" value="F:DNA-binding transcription factor activity, RNA polymerase II-specific"/>
    <property type="evidence" value="ECO:0007669"/>
    <property type="project" value="InterPro"/>
</dbReference>
<evidence type="ECO:0000256" key="1">
    <source>
        <dbReference type="ARBA" id="ARBA00004123"/>
    </source>
</evidence>
<evidence type="ECO:0000256" key="3">
    <source>
        <dbReference type="SAM" id="MobiDB-lite"/>
    </source>
</evidence>
<dbReference type="PANTHER" id="PTHR37534">
    <property type="entry name" value="TRANSCRIPTIONAL ACTIVATOR PROTEIN UGA3"/>
    <property type="match status" value="1"/>
</dbReference>
<organism evidence="5 6">
    <name type="scientific">Colletotrichum chrysophilum</name>
    <dbReference type="NCBI Taxonomy" id="1836956"/>
    <lineage>
        <taxon>Eukaryota</taxon>
        <taxon>Fungi</taxon>
        <taxon>Dikarya</taxon>
        <taxon>Ascomycota</taxon>
        <taxon>Pezizomycotina</taxon>
        <taxon>Sordariomycetes</taxon>
        <taxon>Hypocreomycetidae</taxon>
        <taxon>Glomerellales</taxon>
        <taxon>Glomerellaceae</taxon>
        <taxon>Colletotrichum</taxon>
        <taxon>Colletotrichum gloeosporioides species complex</taxon>
    </lineage>
</organism>
<dbReference type="CDD" id="cd00067">
    <property type="entry name" value="GAL4"/>
    <property type="match status" value="1"/>
</dbReference>
<name>A0AAD9AM63_9PEZI</name>
<dbReference type="PROSITE" id="PS50048">
    <property type="entry name" value="ZN2_CY6_FUNGAL_2"/>
    <property type="match status" value="1"/>
</dbReference>
<dbReference type="PANTHER" id="PTHR37534:SF26">
    <property type="entry name" value="TRANSCRIPTION FACTOR, PUTATIVE-RELATED"/>
    <property type="match status" value="1"/>
</dbReference>
<evidence type="ECO:0000313" key="5">
    <source>
        <dbReference type="EMBL" id="KAK1848149.1"/>
    </source>
</evidence>
<keyword evidence="6" id="KW-1185">Reference proteome</keyword>
<sequence length="540" mass="61098">MNANTAGDRRILSFLNWSLREESQYISAWGWNRRCPHSQAPGMSKPLPRSSGGCWTCRIRHRKCDESLPECKECTDRHIKCHGYGPEPEWAKDPASLREELQRIKHAVKQNFRQTRKLQAARSPQRASTSSLTGLDDPSSSSSSKDSEFREAELLMHYLDYIFPIQYAYYVDKPATGGRGWLFWLLSKQGPLRQAAFTLSALHQHSTSESKTEEMESELIRYHTNAMQELRQVLIHGETDGFASHPEQRVEFLTCGTFLISFEIFQGGTSKWEPHLNALVSVASQIRPNDDGSLSFQSPKLEPGLQRMVDAAMRFHMAQLLWFEMVACVATGKAPKLPYQTWLALDDLDMSCVMGCQNWAMLALGDVALLETQLAEMSSSLARRRSYDLRQRLRAGIDGLRNTNDEASAPMICQAVTRVYATATLSQLRAFTAIDFEYHEEVHEAVAEVISALEEMPKGASLRGLTWPMCVAGAIARQDQQDFFERILTANLETSGTSFTNFGTVLLILRESWEHRDDFRNDRNATRSAMRRLGISALLV</sequence>
<dbReference type="EMBL" id="JAQOWY010000179">
    <property type="protein sequence ID" value="KAK1848149.1"/>
    <property type="molecule type" value="Genomic_DNA"/>
</dbReference>
<accession>A0AAD9AM63</accession>
<keyword evidence="2" id="KW-0539">Nucleus</keyword>
<proteinExistence type="predicted"/>
<comment type="subcellular location">
    <subcellularLocation>
        <location evidence="1">Nucleus</location>
    </subcellularLocation>
</comment>
<dbReference type="GO" id="GO:0008270">
    <property type="term" value="F:zinc ion binding"/>
    <property type="evidence" value="ECO:0007669"/>
    <property type="project" value="InterPro"/>
</dbReference>
<dbReference type="InterPro" id="IPR036864">
    <property type="entry name" value="Zn2-C6_fun-type_DNA-bd_sf"/>
</dbReference>
<feature type="domain" description="Zn(2)-C6 fungal-type" evidence="4">
    <location>
        <begin position="53"/>
        <end position="81"/>
    </location>
</feature>
<evidence type="ECO:0000259" key="4">
    <source>
        <dbReference type="PROSITE" id="PS50048"/>
    </source>
</evidence>
<dbReference type="Proteomes" id="UP001243330">
    <property type="component" value="Unassembled WGS sequence"/>
</dbReference>
<dbReference type="GO" id="GO:0045944">
    <property type="term" value="P:positive regulation of transcription by RNA polymerase II"/>
    <property type="evidence" value="ECO:0007669"/>
    <property type="project" value="TreeGrafter"/>
</dbReference>